<evidence type="ECO:0000313" key="8">
    <source>
        <dbReference type="Proteomes" id="UP000309128"/>
    </source>
</evidence>
<dbReference type="CDD" id="cd06579">
    <property type="entry name" value="TM_PBP1_transp_AraH_like"/>
    <property type="match status" value="1"/>
</dbReference>
<keyword evidence="5 6" id="KW-0472">Membrane</keyword>
<organism evidence="7 8">
    <name type="scientific">Nonomuraea turkmeniaca</name>
    <dbReference type="NCBI Taxonomy" id="103838"/>
    <lineage>
        <taxon>Bacteria</taxon>
        <taxon>Bacillati</taxon>
        <taxon>Actinomycetota</taxon>
        <taxon>Actinomycetes</taxon>
        <taxon>Streptosporangiales</taxon>
        <taxon>Streptosporangiaceae</taxon>
        <taxon>Nonomuraea</taxon>
    </lineage>
</organism>
<dbReference type="InterPro" id="IPR001851">
    <property type="entry name" value="ABC_transp_permease"/>
</dbReference>
<dbReference type="GO" id="GO:0005886">
    <property type="term" value="C:plasma membrane"/>
    <property type="evidence" value="ECO:0007669"/>
    <property type="project" value="UniProtKB-SubCell"/>
</dbReference>
<feature type="transmembrane region" description="Helical" evidence="6">
    <location>
        <begin position="107"/>
        <end position="129"/>
    </location>
</feature>
<gene>
    <name evidence="7" type="ORF">ETD86_31845</name>
</gene>
<dbReference type="GO" id="GO:0022857">
    <property type="term" value="F:transmembrane transporter activity"/>
    <property type="evidence" value="ECO:0007669"/>
    <property type="project" value="InterPro"/>
</dbReference>
<comment type="subcellular location">
    <subcellularLocation>
        <location evidence="1">Cell membrane</location>
        <topology evidence="1">Multi-pass membrane protein</topology>
    </subcellularLocation>
</comment>
<evidence type="ECO:0000256" key="4">
    <source>
        <dbReference type="ARBA" id="ARBA00022989"/>
    </source>
</evidence>
<evidence type="ECO:0000256" key="2">
    <source>
        <dbReference type="ARBA" id="ARBA00022475"/>
    </source>
</evidence>
<feature type="transmembrane region" description="Helical" evidence="6">
    <location>
        <begin position="174"/>
        <end position="194"/>
    </location>
</feature>
<dbReference type="Proteomes" id="UP000309128">
    <property type="component" value="Unassembled WGS sequence"/>
</dbReference>
<name>A0A5S4F8E8_9ACTN</name>
<evidence type="ECO:0000256" key="6">
    <source>
        <dbReference type="SAM" id="Phobius"/>
    </source>
</evidence>
<feature type="transmembrane region" description="Helical" evidence="6">
    <location>
        <begin position="57"/>
        <end position="77"/>
    </location>
</feature>
<feature type="transmembrane region" description="Helical" evidence="6">
    <location>
        <begin position="225"/>
        <end position="246"/>
    </location>
</feature>
<keyword evidence="3 6" id="KW-0812">Transmembrane</keyword>
<proteinExistence type="predicted"/>
<dbReference type="EMBL" id="VCKY01000129">
    <property type="protein sequence ID" value="TMR12779.1"/>
    <property type="molecule type" value="Genomic_DNA"/>
</dbReference>
<feature type="transmembrane region" description="Helical" evidence="6">
    <location>
        <begin position="279"/>
        <end position="298"/>
    </location>
</feature>
<protein>
    <submittedName>
        <fullName evidence="7">ABC transporter permease</fullName>
    </submittedName>
</protein>
<dbReference type="AlphaFoldDB" id="A0A5S4F8E8"/>
<reference evidence="7 8" key="1">
    <citation type="submission" date="2019-05" db="EMBL/GenBank/DDBJ databases">
        <title>Draft genome sequence of Nonomuraea turkmeniaca DSM 43926.</title>
        <authorList>
            <person name="Saricaoglu S."/>
            <person name="Isik K."/>
        </authorList>
    </citation>
    <scope>NUCLEOTIDE SEQUENCE [LARGE SCALE GENOMIC DNA]</scope>
    <source>
        <strain evidence="7 8">DSM 43926</strain>
    </source>
</reference>
<evidence type="ECO:0000313" key="7">
    <source>
        <dbReference type="EMBL" id="TMR12779.1"/>
    </source>
</evidence>
<accession>A0A5S4F8E8</accession>
<dbReference type="Pfam" id="PF02653">
    <property type="entry name" value="BPD_transp_2"/>
    <property type="match status" value="1"/>
</dbReference>
<evidence type="ECO:0000256" key="3">
    <source>
        <dbReference type="ARBA" id="ARBA00022692"/>
    </source>
</evidence>
<comment type="caution">
    <text evidence="7">The sequence shown here is derived from an EMBL/GenBank/DDBJ whole genome shotgun (WGS) entry which is preliminary data.</text>
</comment>
<dbReference type="PANTHER" id="PTHR32196">
    <property type="entry name" value="ABC TRANSPORTER PERMEASE PROTEIN YPHD-RELATED-RELATED"/>
    <property type="match status" value="1"/>
</dbReference>
<evidence type="ECO:0000256" key="1">
    <source>
        <dbReference type="ARBA" id="ARBA00004651"/>
    </source>
</evidence>
<sequence length="343" mass="35058">MTMTGSVHQLSRSKRLPAKVRGLILVRDQGLLMLWIAIVILFAYLAAPYFFTVATGIAMLNSASIASIYAAGLAVGVMTGVFDLSVPGTAALAGVVTALLLRAGVPVWAAILAGLLIGVLVGIVNALIVIKGFDPLIVTIAMLSVLSGTSLILAGGNNVSGLQGLTFMGTQTYLWIPAPVYIALALFLVLTVFLKTTRAGMRLLAVGGNAEAARRVGIPVSRYRVLGFSISALCAALGGIVTSAYVTTASPGASVSIVFDGMTAVALAGIPFIGGRGSLPRVALGAIVVATISTGLLLTGVQTYWSSIATGVLLVGGLALNMWTSRTATNLLLTGDTGKRAVE</sequence>
<keyword evidence="8" id="KW-1185">Reference proteome</keyword>
<evidence type="ECO:0000256" key="5">
    <source>
        <dbReference type="ARBA" id="ARBA00023136"/>
    </source>
</evidence>
<feature type="transmembrane region" description="Helical" evidence="6">
    <location>
        <begin position="304"/>
        <end position="323"/>
    </location>
</feature>
<feature type="transmembrane region" description="Helical" evidence="6">
    <location>
        <begin position="136"/>
        <end position="154"/>
    </location>
</feature>
<feature type="transmembrane region" description="Helical" evidence="6">
    <location>
        <begin position="31"/>
        <end position="51"/>
    </location>
</feature>
<keyword evidence="4 6" id="KW-1133">Transmembrane helix</keyword>
<keyword evidence="2" id="KW-1003">Cell membrane</keyword>
<feature type="transmembrane region" description="Helical" evidence="6">
    <location>
        <begin position="252"/>
        <end position="272"/>
    </location>
</feature>